<evidence type="ECO:0000313" key="1">
    <source>
        <dbReference type="EMBL" id="MDP9765168.1"/>
    </source>
</evidence>
<sequence length="66" mass="7079">MSLWVEAQVLASTDRLLALGGGDPVLKAEVTNTGGQQHRIEVYARAIFTVGIRVVVNGQPLSRGYV</sequence>
<accession>A0ABT9MEZ9</accession>
<dbReference type="Proteomes" id="UP001232163">
    <property type="component" value="Unassembled WGS sequence"/>
</dbReference>
<comment type="caution">
    <text evidence="1">The sequence shown here is derived from an EMBL/GenBank/DDBJ whole genome shotgun (WGS) entry which is preliminary data.</text>
</comment>
<organism evidence="1 2">
    <name type="scientific">Deinococcus enclensis</name>
    <dbReference type="NCBI Taxonomy" id="1049582"/>
    <lineage>
        <taxon>Bacteria</taxon>
        <taxon>Thermotogati</taxon>
        <taxon>Deinococcota</taxon>
        <taxon>Deinococci</taxon>
        <taxon>Deinococcales</taxon>
        <taxon>Deinococcaceae</taxon>
        <taxon>Deinococcus</taxon>
    </lineage>
</organism>
<name>A0ABT9MEZ9_9DEIO</name>
<dbReference type="RefSeq" id="WP_307466786.1">
    <property type="nucleotide sequence ID" value="NZ_JAURUR010000009.1"/>
</dbReference>
<dbReference type="EMBL" id="JAURUR010000009">
    <property type="protein sequence ID" value="MDP9765168.1"/>
    <property type="molecule type" value="Genomic_DNA"/>
</dbReference>
<proteinExistence type="predicted"/>
<keyword evidence="2" id="KW-1185">Reference proteome</keyword>
<evidence type="ECO:0000313" key="2">
    <source>
        <dbReference type="Proteomes" id="UP001232163"/>
    </source>
</evidence>
<gene>
    <name evidence="1" type="ORF">QO006_002616</name>
</gene>
<protein>
    <submittedName>
        <fullName evidence="1">Uncharacterized protein</fullName>
    </submittedName>
</protein>
<reference evidence="1 2" key="1">
    <citation type="submission" date="2023-07" db="EMBL/GenBank/DDBJ databases">
        <title>Genomic Encyclopedia of Type Strains, Phase IV (KMG-IV): sequencing the most valuable type-strain genomes for metagenomic binning, comparative biology and taxonomic classification.</title>
        <authorList>
            <person name="Goeker M."/>
        </authorList>
    </citation>
    <scope>NUCLEOTIDE SEQUENCE [LARGE SCALE GENOMIC DNA]</scope>
    <source>
        <strain evidence="1 2">NIO-1023</strain>
    </source>
</reference>